<dbReference type="GO" id="GO:0017118">
    <property type="term" value="F:lipoyltransferase activity"/>
    <property type="evidence" value="ECO:0007669"/>
    <property type="project" value="TreeGrafter"/>
</dbReference>
<dbReference type="SUPFAM" id="SSF55681">
    <property type="entry name" value="Class II aaRS and biotin synthetases"/>
    <property type="match status" value="1"/>
</dbReference>
<dbReference type="Pfam" id="PF21948">
    <property type="entry name" value="LplA-B_cat"/>
    <property type="match status" value="1"/>
</dbReference>
<feature type="domain" description="BPL/LPL catalytic" evidence="2">
    <location>
        <begin position="24"/>
        <end position="193"/>
    </location>
</feature>
<dbReference type="CDD" id="cd16443">
    <property type="entry name" value="LplA"/>
    <property type="match status" value="1"/>
</dbReference>
<evidence type="ECO:0000313" key="4">
    <source>
        <dbReference type="Proteomes" id="UP000184509"/>
    </source>
</evidence>
<dbReference type="OrthoDB" id="9787898at2"/>
<dbReference type="GO" id="GO:0009249">
    <property type="term" value="P:protein lipoylation"/>
    <property type="evidence" value="ECO:0007669"/>
    <property type="project" value="InterPro"/>
</dbReference>
<dbReference type="PROSITE" id="PS51733">
    <property type="entry name" value="BPL_LPL_CATALYTIC"/>
    <property type="match status" value="1"/>
</dbReference>
<organism evidence="3 4">
    <name type="scientific">Bacteroides luti</name>
    <dbReference type="NCBI Taxonomy" id="1297750"/>
    <lineage>
        <taxon>Bacteria</taxon>
        <taxon>Pseudomonadati</taxon>
        <taxon>Bacteroidota</taxon>
        <taxon>Bacteroidia</taxon>
        <taxon>Bacteroidales</taxon>
        <taxon>Bacteroidaceae</taxon>
        <taxon>Bacteroides</taxon>
    </lineage>
</organism>
<dbReference type="GO" id="GO:0005737">
    <property type="term" value="C:cytoplasm"/>
    <property type="evidence" value="ECO:0007669"/>
    <property type="project" value="TreeGrafter"/>
</dbReference>
<reference evidence="3 4" key="1">
    <citation type="submission" date="2016-11" db="EMBL/GenBank/DDBJ databases">
        <authorList>
            <person name="Jaros S."/>
            <person name="Januszkiewicz K."/>
            <person name="Wedrychowicz H."/>
        </authorList>
    </citation>
    <scope>NUCLEOTIDE SEQUENCE [LARGE SCALE GENOMIC DNA]</scope>
    <source>
        <strain evidence="3 4">DSM 26991</strain>
    </source>
</reference>
<dbReference type="RefSeq" id="WP_073399991.1">
    <property type="nucleotide sequence ID" value="NZ_FQTV01000004.1"/>
</dbReference>
<dbReference type="PANTHER" id="PTHR12561">
    <property type="entry name" value="LIPOATE-PROTEIN LIGASE"/>
    <property type="match status" value="1"/>
</dbReference>
<dbReference type="GO" id="GO:0016874">
    <property type="term" value="F:ligase activity"/>
    <property type="evidence" value="ECO:0007669"/>
    <property type="project" value="UniProtKB-KW"/>
</dbReference>
<dbReference type="EMBL" id="FQTV01000004">
    <property type="protein sequence ID" value="SHE99949.1"/>
    <property type="molecule type" value="Genomic_DNA"/>
</dbReference>
<dbReference type="PANTHER" id="PTHR12561:SF3">
    <property type="entry name" value="LIPOYLTRANSFERASE 1, MITOCHONDRIAL"/>
    <property type="match status" value="1"/>
</dbReference>
<dbReference type="Proteomes" id="UP000184509">
    <property type="component" value="Unassembled WGS sequence"/>
</dbReference>
<dbReference type="NCBIfam" id="TIGR00545">
    <property type="entry name" value="lipoyltrans"/>
    <property type="match status" value="1"/>
</dbReference>
<sequence length="247" mass="28626">MLCINNPYTDAWFNLAAEEYFLHSFQENVFMLWQNEPSVIIGKHQNVWAEVNMDFVRDHRIKVVRRYSGGGAVYHDAGNLNFTFIENSDNADFNKYLIQIQKFLREIGINAEADERRGLNIDGLKISGSAQCIHKKRVMYHATLLYSTDLLSLNAALTSLPTQQNDVTSPRLLYVKSVRSPVTNIKEYVPDNMQISNLKELIMNYFLKNETNNKIYIFSEKDLSAIKQLSRNKYSTSDWNFNASYLK</sequence>
<evidence type="ECO:0000313" key="3">
    <source>
        <dbReference type="EMBL" id="SHE99949.1"/>
    </source>
</evidence>
<evidence type="ECO:0000259" key="2">
    <source>
        <dbReference type="PROSITE" id="PS51733"/>
    </source>
</evidence>
<dbReference type="AlphaFoldDB" id="A0A1M4Y2P1"/>
<name>A0A1M4Y2P1_9BACE</name>
<keyword evidence="4" id="KW-1185">Reference proteome</keyword>
<keyword evidence="3" id="KW-0436">Ligase</keyword>
<dbReference type="UniPathway" id="UPA00537">
    <property type="reaction ID" value="UER00595"/>
</dbReference>
<dbReference type="InterPro" id="IPR004562">
    <property type="entry name" value="LipoylTrfase_LipoateP_Ligase"/>
</dbReference>
<dbReference type="InterPro" id="IPR045864">
    <property type="entry name" value="aa-tRNA-synth_II/BPL/LPL"/>
</dbReference>
<dbReference type="STRING" id="1297750.SAMN05444405_104196"/>
<protein>
    <submittedName>
        <fullName evidence="3">Lipoate-protein ligase A</fullName>
    </submittedName>
</protein>
<accession>A0A1M4Y2P1</accession>
<dbReference type="Gene3D" id="3.30.930.10">
    <property type="entry name" value="Bira Bifunctional Protein, Domain 2"/>
    <property type="match status" value="1"/>
</dbReference>
<gene>
    <name evidence="3" type="ORF">SAMN05444405_104196</name>
</gene>
<comment type="pathway">
    <text evidence="1">Protein modification; protein lipoylation via exogenous pathway; protein N(6)-(lipoyl)lysine from lipoate: step 2/2.</text>
</comment>
<evidence type="ECO:0000256" key="1">
    <source>
        <dbReference type="ARBA" id="ARBA00005085"/>
    </source>
</evidence>
<proteinExistence type="predicted"/>
<dbReference type="InterPro" id="IPR004143">
    <property type="entry name" value="BPL_LPL_catalytic"/>
</dbReference>